<keyword evidence="3" id="KW-1185">Reference proteome</keyword>
<dbReference type="Proteomes" id="UP001175228">
    <property type="component" value="Unassembled WGS sequence"/>
</dbReference>
<evidence type="ECO:0008006" key="4">
    <source>
        <dbReference type="Google" id="ProtNLM"/>
    </source>
</evidence>
<proteinExistence type="predicted"/>
<organism evidence="2 3">
    <name type="scientific">Armillaria luteobubalina</name>
    <dbReference type="NCBI Taxonomy" id="153913"/>
    <lineage>
        <taxon>Eukaryota</taxon>
        <taxon>Fungi</taxon>
        <taxon>Dikarya</taxon>
        <taxon>Basidiomycota</taxon>
        <taxon>Agaricomycotina</taxon>
        <taxon>Agaricomycetes</taxon>
        <taxon>Agaricomycetidae</taxon>
        <taxon>Agaricales</taxon>
        <taxon>Marasmiineae</taxon>
        <taxon>Physalacriaceae</taxon>
        <taxon>Armillaria</taxon>
    </lineage>
</organism>
<protein>
    <recommendedName>
        <fullName evidence="4">Heterokaryon incompatibility domain-containing protein</fullName>
    </recommendedName>
</protein>
<dbReference type="EMBL" id="JAUEPU010000036">
    <property type="protein sequence ID" value="KAK0489751.1"/>
    <property type="molecule type" value="Genomic_DNA"/>
</dbReference>
<feature type="compositionally biased region" description="Basic residues" evidence="1">
    <location>
        <begin position="1"/>
        <end position="14"/>
    </location>
</feature>
<sequence>MNHRANKLIKRRKKNQDASDRPVSQVTTSTKSIVSRSSIPLLKQRSYDVKPVTPINLANNPSADRHVRHLKQNIPNFTLSAFIETDKVDLYIPVPKQRSYSGKKPVLPSILANTLCKFLGVNGVLDLLNTLLGTSYNLDPPYDESGDPCGTKYKLVTVLETYIKKGTDFGTVYAHLRRYWLDAVTLKHDLHAHEREDQERRENVVVDKRIKGGETPPRRVWDLYANRVVPFWIVREYPWGISHAWVDEKDRVDVWTPINNCEWPVPIPKDADLDLIRTEMLNLGAEYAWLDVLCLRQAGGRRENLRMEEWQVDVPTIGAVYRDVPVVCYFSGLGLPLHLEPSDFESDRSWFNRAWTLQEIPEDMIIGGETEEDDIMGQAIQTRFQQQLESLQQMRRDDSSVFHILSQMQNRVSTRPVDKVAGLAYLLYSNYIPIYDGQQSEEDAWTALVNVVQDRSQAQLLFFYPKPGDGNKCWRPSWKQITTEILPSHGGIRWSGHRARGLKDTYDADSYYGPRIDVGYVRGLENEPNEGRRRWGELLVTDNTGETHRLKVIADHTYPIPDDSYTLIGSCRRSDPFWVVGHQRQDGRFQKLSVISIADANERRRLRVAERYVETMLC</sequence>
<feature type="region of interest" description="Disordered" evidence="1">
    <location>
        <begin position="1"/>
        <end position="31"/>
    </location>
</feature>
<gene>
    <name evidence="2" type="ORF">EDD18DRAFT_568063</name>
</gene>
<reference evidence="2" key="1">
    <citation type="submission" date="2023-06" db="EMBL/GenBank/DDBJ databases">
        <authorList>
            <consortium name="Lawrence Berkeley National Laboratory"/>
            <person name="Ahrendt S."/>
            <person name="Sahu N."/>
            <person name="Indic B."/>
            <person name="Wong-Bajracharya J."/>
            <person name="Merenyi Z."/>
            <person name="Ke H.-M."/>
            <person name="Monk M."/>
            <person name="Kocsube S."/>
            <person name="Drula E."/>
            <person name="Lipzen A."/>
            <person name="Balint B."/>
            <person name="Henrissat B."/>
            <person name="Andreopoulos B."/>
            <person name="Martin F.M."/>
            <person name="Harder C.B."/>
            <person name="Rigling D."/>
            <person name="Ford K.L."/>
            <person name="Foster G.D."/>
            <person name="Pangilinan J."/>
            <person name="Papanicolaou A."/>
            <person name="Barry K."/>
            <person name="LaButti K."/>
            <person name="Viragh M."/>
            <person name="Koriabine M."/>
            <person name="Yan M."/>
            <person name="Riley R."/>
            <person name="Champramary S."/>
            <person name="Plett K.L."/>
            <person name="Tsai I.J."/>
            <person name="Slot J."/>
            <person name="Sipos G."/>
            <person name="Plett J."/>
            <person name="Nagy L.G."/>
            <person name="Grigoriev I.V."/>
        </authorList>
    </citation>
    <scope>NUCLEOTIDE SEQUENCE</scope>
    <source>
        <strain evidence="2">HWK02</strain>
    </source>
</reference>
<evidence type="ECO:0000313" key="2">
    <source>
        <dbReference type="EMBL" id="KAK0489751.1"/>
    </source>
</evidence>
<name>A0AA39PST7_9AGAR</name>
<evidence type="ECO:0000313" key="3">
    <source>
        <dbReference type="Proteomes" id="UP001175228"/>
    </source>
</evidence>
<evidence type="ECO:0000256" key="1">
    <source>
        <dbReference type="SAM" id="MobiDB-lite"/>
    </source>
</evidence>
<accession>A0AA39PST7</accession>
<comment type="caution">
    <text evidence="2">The sequence shown here is derived from an EMBL/GenBank/DDBJ whole genome shotgun (WGS) entry which is preliminary data.</text>
</comment>
<dbReference type="AlphaFoldDB" id="A0AA39PST7"/>
<feature type="compositionally biased region" description="Polar residues" evidence="1">
    <location>
        <begin position="22"/>
        <end position="31"/>
    </location>
</feature>